<dbReference type="EMBL" id="BLLF01001614">
    <property type="protein sequence ID" value="GFH20322.1"/>
    <property type="molecule type" value="Genomic_DNA"/>
</dbReference>
<gene>
    <name evidence="3" type="ORF">HaLaN_17425</name>
</gene>
<organism evidence="3 4">
    <name type="scientific">Haematococcus lacustris</name>
    <name type="common">Green alga</name>
    <name type="synonym">Haematococcus pluvialis</name>
    <dbReference type="NCBI Taxonomy" id="44745"/>
    <lineage>
        <taxon>Eukaryota</taxon>
        <taxon>Viridiplantae</taxon>
        <taxon>Chlorophyta</taxon>
        <taxon>core chlorophytes</taxon>
        <taxon>Chlorophyceae</taxon>
        <taxon>CS clade</taxon>
        <taxon>Chlamydomonadales</taxon>
        <taxon>Haematococcaceae</taxon>
        <taxon>Haematococcus</taxon>
    </lineage>
</organism>
<evidence type="ECO:0000313" key="4">
    <source>
        <dbReference type="Proteomes" id="UP000485058"/>
    </source>
</evidence>
<evidence type="ECO:0000256" key="1">
    <source>
        <dbReference type="ARBA" id="ARBA00007365"/>
    </source>
</evidence>
<sequence length="103" mass="11442">MNELPRVFWDIAINGENTGRIVMELRTDVVPHTCENFRSAKKTWALSAPAPAQHQLNGTAEARHPCMRALCTGERGVGKSGKKLHYKGSFLHRIIPEFMAQGG</sequence>
<dbReference type="Gene3D" id="2.40.100.10">
    <property type="entry name" value="Cyclophilin-like"/>
    <property type="match status" value="2"/>
</dbReference>
<dbReference type="InterPro" id="IPR029000">
    <property type="entry name" value="Cyclophilin-like_dom_sf"/>
</dbReference>
<dbReference type="PANTHER" id="PTHR11071">
    <property type="entry name" value="PEPTIDYL-PROLYL CIS-TRANS ISOMERASE"/>
    <property type="match status" value="1"/>
</dbReference>
<dbReference type="PROSITE" id="PS50072">
    <property type="entry name" value="CSA_PPIASE_2"/>
    <property type="match status" value="1"/>
</dbReference>
<feature type="non-terminal residue" evidence="3">
    <location>
        <position position="1"/>
    </location>
</feature>
<comment type="similarity">
    <text evidence="1">Belongs to the cyclophilin-type PPIase family.</text>
</comment>
<reference evidence="3 4" key="1">
    <citation type="submission" date="2020-02" db="EMBL/GenBank/DDBJ databases">
        <title>Draft genome sequence of Haematococcus lacustris strain NIES-144.</title>
        <authorList>
            <person name="Morimoto D."/>
            <person name="Nakagawa S."/>
            <person name="Yoshida T."/>
            <person name="Sawayama S."/>
        </authorList>
    </citation>
    <scope>NUCLEOTIDE SEQUENCE [LARGE SCALE GENOMIC DNA]</scope>
    <source>
        <strain evidence="3 4">NIES-144</strain>
    </source>
</reference>
<accession>A0A699ZWK7</accession>
<dbReference type="SUPFAM" id="SSF50891">
    <property type="entry name" value="Cyclophilin-like"/>
    <property type="match status" value="1"/>
</dbReference>
<dbReference type="GO" id="GO:0003755">
    <property type="term" value="F:peptidyl-prolyl cis-trans isomerase activity"/>
    <property type="evidence" value="ECO:0007669"/>
    <property type="project" value="InterPro"/>
</dbReference>
<evidence type="ECO:0000313" key="3">
    <source>
        <dbReference type="EMBL" id="GFH20322.1"/>
    </source>
</evidence>
<proteinExistence type="inferred from homology"/>
<comment type="caution">
    <text evidence="3">The sequence shown here is derived from an EMBL/GenBank/DDBJ whole genome shotgun (WGS) entry which is preliminary data.</text>
</comment>
<dbReference type="PANTHER" id="PTHR11071:SF561">
    <property type="entry name" value="PEPTIDYL-PROLYL CIS-TRANS ISOMERASE D-RELATED"/>
    <property type="match status" value="1"/>
</dbReference>
<name>A0A699ZWK7_HAELA</name>
<feature type="domain" description="PPIase cyclophilin-type" evidence="2">
    <location>
        <begin position="8"/>
        <end position="103"/>
    </location>
</feature>
<keyword evidence="4" id="KW-1185">Reference proteome</keyword>
<dbReference type="InterPro" id="IPR002130">
    <property type="entry name" value="Cyclophilin-type_PPIase_dom"/>
</dbReference>
<evidence type="ECO:0000259" key="2">
    <source>
        <dbReference type="PROSITE" id="PS50072"/>
    </source>
</evidence>
<protein>
    <submittedName>
        <fullName evidence="3">PPIase cyclophilin-type domain-containing protein</fullName>
    </submittedName>
</protein>
<dbReference type="GO" id="GO:0016018">
    <property type="term" value="F:cyclosporin A binding"/>
    <property type="evidence" value="ECO:0007669"/>
    <property type="project" value="TreeGrafter"/>
</dbReference>
<dbReference type="AlphaFoldDB" id="A0A699ZWK7"/>
<dbReference type="GO" id="GO:0006457">
    <property type="term" value="P:protein folding"/>
    <property type="evidence" value="ECO:0007669"/>
    <property type="project" value="TreeGrafter"/>
</dbReference>
<feature type="non-terminal residue" evidence="3">
    <location>
        <position position="103"/>
    </location>
</feature>
<dbReference type="GO" id="GO:0005737">
    <property type="term" value="C:cytoplasm"/>
    <property type="evidence" value="ECO:0007669"/>
    <property type="project" value="TreeGrafter"/>
</dbReference>
<dbReference type="Pfam" id="PF00160">
    <property type="entry name" value="Pro_isomerase"/>
    <property type="match status" value="1"/>
</dbReference>
<dbReference type="Proteomes" id="UP000485058">
    <property type="component" value="Unassembled WGS sequence"/>
</dbReference>